<name>A0A0X3PYG7_SCHSO</name>
<dbReference type="PANTHER" id="PTHR10900">
    <property type="entry name" value="PERIOSTIN-RELATED"/>
    <property type="match status" value="1"/>
</dbReference>
<dbReference type="InterPro" id="IPR036378">
    <property type="entry name" value="FAS1_dom_sf"/>
</dbReference>
<organism evidence="3">
    <name type="scientific">Schistocephalus solidus</name>
    <name type="common">Tapeworm</name>
    <dbReference type="NCBI Taxonomy" id="70667"/>
    <lineage>
        <taxon>Eukaryota</taxon>
        <taxon>Metazoa</taxon>
        <taxon>Spiralia</taxon>
        <taxon>Lophotrochozoa</taxon>
        <taxon>Platyhelminthes</taxon>
        <taxon>Cestoda</taxon>
        <taxon>Eucestoda</taxon>
        <taxon>Diphyllobothriidea</taxon>
        <taxon>Diphyllobothriidae</taxon>
        <taxon>Schistocephalus</taxon>
    </lineage>
</organism>
<feature type="chain" id="PRO_5007051385" description="FAS1 domain-containing protein" evidence="1">
    <location>
        <begin position="18"/>
        <end position="642"/>
    </location>
</feature>
<dbReference type="EMBL" id="GEEE01006282">
    <property type="protein sequence ID" value="JAP56943.1"/>
    <property type="molecule type" value="Transcribed_RNA"/>
</dbReference>
<dbReference type="InterPro" id="IPR050904">
    <property type="entry name" value="Adhesion/Biosynth-related"/>
</dbReference>
<sequence length="642" mass="71011">MLFCLKVLAILFSSVSSETLLGILETKVDVSQFYNHLLESKITALSSSTCKNGESCVSVLAPTNTAWMAMTPAIDWPSLPLEKQQFVIYGQYLTSPKQGTIPFRLSTGNWQQLGTKLNLIDVGFGTGAVYVELAGPRYAFSSPQLPYVYFINDAKVVEADITATNGIIQIMDRVVYYPQEGKSFYEYLQATPTFSKTLALWKVLMTSGDPTYTSLISQLYQGQGLYATYFVVPDAVWSQLPADAYNKLLNNRTLLIEVLAKHYAPNQLFYARWCEDGRQANFYVGFPANPRPPLTQQELTPGKLGGASSTAFGTISLANMYAQALSSGVALRRAVLIEVSAPLGYLYEKVTEALSRLSPLFVSICNLDTACRVMLQSPAPKTVFAPLDAFLQAFSKLPDAEKTEYLALMIIPERILRPQMTESKYIAVGNVSDAIRFRTIGGDIYVEARRYDHGYVGAALTAQESSGSDGIVYQVNAIPGMPTKSVREFLAADTSFTEFLSTNILDQQTKGAPYTYFVPTNEAVNAMKADTRTGAKIFADQSRLIYVLRRLIYPVTLFLTTMKAPQAYDVPTANFAFTREYVRFDLSKVGMDFATVINGSVTVNSLHGMYECTDGWVYQAPKILYNTEDLTRSLCTVPACNM</sequence>
<gene>
    <name evidence="3" type="ORF">TR88666</name>
</gene>
<feature type="domain" description="FAS1" evidence="2">
    <location>
        <begin position="17"/>
        <end position="175"/>
    </location>
</feature>
<dbReference type="Gene3D" id="2.30.180.10">
    <property type="entry name" value="FAS1 domain"/>
    <property type="match status" value="3"/>
</dbReference>
<dbReference type="PANTHER" id="PTHR10900:SF77">
    <property type="entry name" value="FI19380P1"/>
    <property type="match status" value="1"/>
</dbReference>
<dbReference type="SMART" id="SM00554">
    <property type="entry name" value="FAS1"/>
    <property type="match status" value="4"/>
</dbReference>
<reference evidence="3" key="1">
    <citation type="submission" date="2016-01" db="EMBL/GenBank/DDBJ databases">
        <title>Reference transcriptome for the parasite Schistocephalus solidus: insights into the molecular evolution of parasitism.</title>
        <authorList>
            <person name="Hebert F.O."/>
            <person name="Grambauer S."/>
            <person name="Barber I."/>
            <person name="Landry C.R."/>
            <person name="Aubin-Horth N."/>
        </authorList>
    </citation>
    <scope>NUCLEOTIDE SEQUENCE</scope>
</reference>
<dbReference type="SUPFAM" id="SSF82153">
    <property type="entry name" value="FAS1 domain"/>
    <property type="match status" value="3"/>
</dbReference>
<dbReference type="InterPro" id="IPR000782">
    <property type="entry name" value="FAS1_domain"/>
</dbReference>
<dbReference type="AlphaFoldDB" id="A0A0X3PYG7"/>
<dbReference type="PROSITE" id="PS50213">
    <property type="entry name" value="FAS1"/>
    <property type="match status" value="2"/>
</dbReference>
<evidence type="ECO:0000313" key="3">
    <source>
        <dbReference type="EMBL" id="JAP56943.1"/>
    </source>
</evidence>
<feature type="signal peptide" evidence="1">
    <location>
        <begin position="1"/>
        <end position="17"/>
    </location>
</feature>
<dbReference type="Pfam" id="PF02469">
    <property type="entry name" value="Fasciclin"/>
    <property type="match status" value="1"/>
</dbReference>
<proteinExistence type="predicted"/>
<protein>
    <recommendedName>
        <fullName evidence="2">FAS1 domain-containing protein</fullName>
    </recommendedName>
</protein>
<evidence type="ECO:0000259" key="2">
    <source>
        <dbReference type="PROSITE" id="PS50213"/>
    </source>
</evidence>
<accession>A0A0X3PYG7</accession>
<evidence type="ECO:0000256" key="1">
    <source>
        <dbReference type="SAM" id="SignalP"/>
    </source>
</evidence>
<feature type="domain" description="FAS1" evidence="2">
    <location>
        <begin position="483"/>
        <end position="610"/>
    </location>
</feature>
<keyword evidence="1" id="KW-0732">Signal</keyword>